<reference evidence="2" key="1">
    <citation type="submission" date="2021-02" db="EMBL/GenBank/DDBJ databases">
        <authorList>
            <person name="Nowell W R."/>
        </authorList>
    </citation>
    <scope>NUCLEOTIDE SEQUENCE</scope>
</reference>
<feature type="non-terminal residue" evidence="2">
    <location>
        <position position="1"/>
    </location>
</feature>
<dbReference type="InterPro" id="IPR011990">
    <property type="entry name" value="TPR-like_helical_dom_sf"/>
</dbReference>
<sequence>MKCGDVKYAQSLFDKSTKKILPMFGAMMKGFIINNMPTKAIDLFNQIKEPNLVIYLITINALSQIGILSMCELIVEKIPNCFLMNNHIQNALIDMW</sequence>
<dbReference type="Proteomes" id="UP000663844">
    <property type="component" value="Unassembled WGS sequence"/>
</dbReference>
<evidence type="ECO:0000313" key="3">
    <source>
        <dbReference type="Proteomes" id="UP000663844"/>
    </source>
</evidence>
<keyword evidence="1" id="KW-0472">Membrane</keyword>
<protein>
    <submittedName>
        <fullName evidence="2">Uncharacterized protein</fullName>
    </submittedName>
</protein>
<dbReference type="EMBL" id="CAJOAZ010025206">
    <property type="protein sequence ID" value="CAF4391190.1"/>
    <property type="molecule type" value="Genomic_DNA"/>
</dbReference>
<keyword evidence="1" id="KW-0812">Transmembrane</keyword>
<gene>
    <name evidence="2" type="ORF">OXD698_LOCUS50914</name>
</gene>
<keyword evidence="1" id="KW-1133">Transmembrane helix</keyword>
<proteinExistence type="predicted"/>
<comment type="caution">
    <text evidence="2">The sequence shown here is derived from an EMBL/GenBank/DDBJ whole genome shotgun (WGS) entry which is preliminary data.</text>
</comment>
<dbReference type="InterPro" id="IPR002885">
    <property type="entry name" value="PPR_rpt"/>
</dbReference>
<organism evidence="2 3">
    <name type="scientific">Adineta steineri</name>
    <dbReference type="NCBI Taxonomy" id="433720"/>
    <lineage>
        <taxon>Eukaryota</taxon>
        <taxon>Metazoa</taxon>
        <taxon>Spiralia</taxon>
        <taxon>Gnathifera</taxon>
        <taxon>Rotifera</taxon>
        <taxon>Eurotatoria</taxon>
        <taxon>Bdelloidea</taxon>
        <taxon>Adinetida</taxon>
        <taxon>Adinetidae</taxon>
        <taxon>Adineta</taxon>
    </lineage>
</organism>
<feature type="transmembrane region" description="Helical" evidence="1">
    <location>
        <begin position="52"/>
        <end position="75"/>
    </location>
</feature>
<accession>A0A820NPG5</accession>
<dbReference type="AlphaFoldDB" id="A0A820NPG5"/>
<evidence type="ECO:0000313" key="2">
    <source>
        <dbReference type="EMBL" id="CAF4391190.1"/>
    </source>
</evidence>
<evidence type="ECO:0000256" key="1">
    <source>
        <dbReference type="SAM" id="Phobius"/>
    </source>
</evidence>
<dbReference type="Gene3D" id="1.25.40.10">
    <property type="entry name" value="Tetratricopeptide repeat domain"/>
    <property type="match status" value="1"/>
</dbReference>
<name>A0A820NPG5_9BILA</name>
<dbReference type="Pfam" id="PF01535">
    <property type="entry name" value="PPR"/>
    <property type="match status" value="1"/>
</dbReference>